<keyword evidence="1" id="KW-0805">Transcription regulation</keyword>
<dbReference type="InterPro" id="IPR036390">
    <property type="entry name" value="WH_DNA-bd_sf"/>
</dbReference>
<dbReference type="PANTHER" id="PTHR42756">
    <property type="entry name" value="TRANSCRIPTIONAL REGULATOR, MARR"/>
    <property type="match status" value="1"/>
</dbReference>
<evidence type="ECO:0000256" key="4">
    <source>
        <dbReference type="SAM" id="Coils"/>
    </source>
</evidence>
<keyword evidence="4" id="KW-0175">Coiled coil</keyword>
<dbReference type="RefSeq" id="WP_066734822.1">
    <property type="nucleotide sequence ID" value="NZ_JAJCIQ010000007.1"/>
</dbReference>
<evidence type="ECO:0000256" key="3">
    <source>
        <dbReference type="ARBA" id="ARBA00023163"/>
    </source>
</evidence>
<dbReference type="Gene3D" id="1.10.10.10">
    <property type="entry name" value="Winged helix-like DNA-binding domain superfamily/Winged helix DNA-binding domain"/>
    <property type="match status" value="1"/>
</dbReference>
<dbReference type="SUPFAM" id="SSF46785">
    <property type="entry name" value="Winged helix' DNA-binding domain"/>
    <property type="match status" value="1"/>
</dbReference>
<dbReference type="Proteomes" id="UP001299546">
    <property type="component" value="Unassembled WGS sequence"/>
</dbReference>
<evidence type="ECO:0000259" key="5">
    <source>
        <dbReference type="PROSITE" id="PS50995"/>
    </source>
</evidence>
<dbReference type="Pfam" id="PF12802">
    <property type="entry name" value="MarR_2"/>
    <property type="match status" value="1"/>
</dbReference>
<name>A0ABS8DHA7_9FIRM</name>
<dbReference type="PROSITE" id="PS50995">
    <property type="entry name" value="HTH_MARR_2"/>
    <property type="match status" value="1"/>
</dbReference>
<dbReference type="PANTHER" id="PTHR42756:SF1">
    <property type="entry name" value="TRANSCRIPTIONAL REPRESSOR OF EMRAB OPERON"/>
    <property type="match status" value="1"/>
</dbReference>
<dbReference type="InterPro" id="IPR036388">
    <property type="entry name" value="WH-like_DNA-bd_sf"/>
</dbReference>
<comment type="caution">
    <text evidence="6">The sequence shown here is derived from an EMBL/GenBank/DDBJ whole genome shotgun (WGS) entry which is preliminary data.</text>
</comment>
<dbReference type="PRINTS" id="PR00598">
    <property type="entry name" value="HTHMARR"/>
</dbReference>
<keyword evidence="3" id="KW-0804">Transcription</keyword>
<evidence type="ECO:0000256" key="2">
    <source>
        <dbReference type="ARBA" id="ARBA00023125"/>
    </source>
</evidence>
<evidence type="ECO:0000313" key="6">
    <source>
        <dbReference type="EMBL" id="MCB7387803.1"/>
    </source>
</evidence>
<accession>A0ABS8DHA7</accession>
<feature type="coiled-coil region" evidence="4">
    <location>
        <begin position="130"/>
        <end position="157"/>
    </location>
</feature>
<keyword evidence="2" id="KW-0238">DNA-binding</keyword>
<dbReference type="InterPro" id="IPR000835">
    <property type="entry name" value="HTH_MarR-typ"/>
</dbReference>
<organism evidence="6 7">
    <name type="scientific">Bariatricus massiliensis</name>
    <dbReference type="NCBI Taxonomy" id="1745713"/>
    <lineage>
        <taxon>Bacteria</taxon>
        <taxon>Bacillati</taxon>
        <taxon>Bacillota</taxon>
        <taxon>Clostridia</taxon>
        <taxon>Lachnospirales</taxon>
        <taxon>Lachnospiraceae</taxon>
        <taxon>Bariatricus</taxon>
    </lineage>
</organism>
<dbReference type="EMBL" id="JAJCIS010000006">
    <property type="protein sequence ID" value="MCB7387803.1"/>
    <property type="molecule type" value="Genomic_DNA"/>
</dbReference>
<proteinExistence type="predicted"/>
<keyword evidence="7" id="KW-1185">Reference proteome</keyword>
<evidence type="ECO:0000256" key="1">
    <source>
        <dbReference type="ARBA" id="ARBA00023015"/>
    </source>
</evidence>
<protein>
    <submittedName>
        <fullName evidence="6">MarR family transcriptional regulator</fullName>
    </submittedName>
</protein>
<evidence type="ECO:0000313" key="7">
    <source>
        <dbReference type="Proteomes" id="UP001299546"/>
    </source>
</evidence>
<reference evidence="6 7" key="1">
    <citation type="submission" date="2021-10" db="EMBL/GenBank/DDBJ databases">
        <title>Collection of gut derived symbiotic bacterial strains cultured from healthy donors.</title>
        <authorList>
            <person name="Lin H."/>
            <person name="Littmann E."/>
            <person name="Kohout C."/>
            <person name="Pamer E.G."/>
        </authorList>
    </citation>
    <scope>NUCLEOTIDE SEQUENCE [LARGE SCALE GENOMIC DNA]</scope>
    <source>
        <strain evidence="6 7">DFI.1.165</strain>
    </source>
</reference>
<dbReference type="SMART" id="SM00347">
    <property type="entry name" value="HTH_MARR"/>
    <property type="match status" value="1"/>
</dbReference>
<sequence>MVDSRKRIGLEIRKLDHMLSRNLTANVKASGIDEITLMHGWIIRYLYENRNEEVFQKDIEKNFSVGRSTVTNIIKLMEKRGYLCREAVEKDARLKRVLLTEKGIHTHEAIEALIDRMNERTLEGISDEELEVFDRVVERLKENIRRQQEEQAVEGEEVDD</sequence>
<feature type="domain" description="HTH marR-type" evidence="5">
    <location>
        <begin position="5"/>
        <end position="142"/>
    </location>
</feature>
<gene>
    <name evidence="6" type="ORF">LIZ65_10935</name>
</gene>